<dbReference type="Proteomes" id="UP000283841">
    <property type="component" value="Unassembled WGS sequence"/>
</dbReference>
<dbReference type="VEuPathDB" id="FungiDB:C8Q69DRAFT_444235"/>
<comment type="caution">
    <text evidence="2">The sequence shown here is derived from an EMBL/GenBank/DDBJ whole genome shotgun (WGS) entry which is preliminary data.</text>
</comment>
<evidence type="ECO:0000256" key="1">
    <source>
        <dbReference type="SAM" id="MobiDB-lite"/>
    </source>
</evidence>
<proteinExistence type="predicted"/>
<reference evidence="2 3" key="1">
    <citation type="journal article" date="2018" name="Front. Microbiol.">
        <title>Genomic and genetic insights into a cosmopolitan fungus, Paecilomyces variotii (Eurotiales).</title>
        <authorList>
            <person name="Urquhart A.S."/>
            <person name="Mondo S.J."/>
            <person name="Makela M.R."/>
            <person name="Hane J.K."/>
            <person name="Wiebenga A."/>
            <person name="He G."/>
            <person name="Mihaltcheva S."/>
            <person name="Pangilinan J."/>
            <person name="Lipzen A."/>
            <person name="Barry K."/>
            <person name="de Vries R.P."/>
            <person name="Grigoriev I.V."/>
            <person name="Idnurm A."/>
        </authorList>
    </citation>
    <scope>NUCLEOTIDE SEQUENCE [LARGE SCALE GENOMIC DNA]</scope>
    <source>
        <strain evidence="2 3">CBS 101075</strain>
    </source>
</reference>
<evidence type="ECO:0000313" key="3">
    <source>
        <dbReference type="Proteomes" id="UP000283841"/>
    </source>
</evidence>
<dbReference type="GeneID" id="39598261"/>
<feature type="compositionally biased region" description="Basic and acidic residues" evidence="1">
    <location>
        <begin position="94"/>
        <end position="103"/>
    </location>
</feature>
<feature type="region of interest" description="Disordered" evidence="1">
    <location>
        <begin position="82"/>
        <end position="120"/>
    </location>
</feature>
<accession>A0A443HXL8</accession>
<evidence type="ECO:0000313" key="2">
    <source>
        <dbReference type="EMBL" id="RWQ96500.1"/>
    </source>
</evidence>
<feature type="compositionally biased region" description="Basic and acidic residues" evidence="1">
    <location>
        <begin position="1"/>
        <end position="11"/>
    </location>
</feature>
<organism evidence="2 3">
    <name type="scientific">Byssochlamys spectabilis</name>
    <name type="common">Paecilomyces variotii</name>
    <dbReference type="NCBI Taxonomy" id="264951"/>
    <lineage>
        <taxon>Eukaryota</taxon>
        <taxon>Fungi</taxon>
        <taxon>Dikarya</taxon>
        <taxon>Ascomycota</taxon>
        <taxon>Pezizomycotina</taxon>
        <taxon>Eurotiomycetes</taxon>
        <taxon>Eurotiomycetidae</taxon>
        <taxon>Eurotiales</taxon>
        <taxon>Thermoascaceae</taxon>
        <taxon>Paecilomyces</taxon>
    </lineage>
</organism>
<dbReference type="EMBL" id="RCNU01000004">
    <property type="protein sequence ID" value="RWQ96500.1"/>
    <property type="molecule type" value="Genomic_DNA"/>
</dbReference>
<dbReference type="AlphaFoldDB" id="A0A443HXL8"/>
<dbReference type="RefSeq" id="XP_028486145.1">
    <property type="nucleotide sequence ID" value="XM_028628984.1"/>
</dbReference>
<sequence length="206" mass="22640">MKKLRGNDDKNRRRRMTGKGFEGKQSGVVVRMLRCTVRHVYEGAHLYGLVVLILYGRSCMGGELGERGLSEERRESTRVVVEEREGGRWPGPGAERRDGDQRAGQRQHWGRGRAAAGKGSRHWSDTLVSLASARWFRTVPVTSCQPAALLLPAARLWAALSAPAEMQYYSTTLRPGAKKHTTAAAASRRSSVLSLSMVIDGSHGGK</sequence>
<protein>
    <submittedName>
        <fullName evidence="2">Uncharacterized protein</fullName>
    </submittedName>
</protein>
<feature type="compositionally biased region" description="Low complexity" evidence="1">
    <location>
        <begin position="104"/>
        <end position="118"/>
    </location>
</feature>
<feature type="region of interest" description="Disordered" evidence="1">
    <location>
        <begin position="1"/>
        <end position="21"/>
    </location>
</feature>
<gene>
    <name evidence="2" type="ORF">C8Q69DRAFT_444235</name>
</gene>
<keyword evidence="3" id="KW-1185">Reference proteome</keyword>
<name>A0A443HXL8_BYSSP</name>